<evidence type="ECO:0000256" key="2">
    <source>
        <dbReference type="SAM" id="Phobius"/>
    </source>
</evidence>
<dbReference type="VEuPathDB" id="TriTrypDB:BCY84_11837"/>
<dbReference type="VEuPathDB" id="TriTrypDB:C3747_76g168"/>
<evidence type="ECO:0000256" key="3">
    <source>
        <dbReference type="SAM" id="SignalP"/>
    </source>
</evidence>
<dbReference type="Proteomes" id="UP000246078">
    <property type="component" value="Unassembled WGS sequence"/>
</dbReference>
<feature type="compositionally biased region" description="Pro residues" evidence="1">
    <location>
        <begin position="185"/>
        <end position="204"/>
    </location>
</feature>
<dbReference type="VEuPathDB" id="TriTrypDB:Tc_MARK_7102"/>
<dbReference type="VEuPathDB" id="TriTrypDB:C4B63_90g60"/>
<name>A0A2V2WT75_TRYCR</name>
<keyword evidence="2" id="KW-1133">Transmembrane helix</keyword>
<comment type="caution">
    <text evidence="4">The sequence shown here is derived from an EMBL/GenBank/DDBJ whole genome shotgun (WGS) entry which is preliminary data.</text>
</comment>
<dbReference type="VEuPathDB" id="TriTrypDB:TCDM_02291"/>
<keyword evidence="2" id="KW-0472">Membrane</keyword>
<keyword evidence="3" id="KW-0732">Signal</keyword>
<dbReference type="AlphaFoldDB" id="A0A2V2WT75"/>
<gene>
    <name evidence="4" type="ORF">C3747_76g168</name>
</gene>
<feature type="region of interest" description="Disordered" evidence="1">
    <location>
        <begin position="161"/>
        <end position="253"/>
    </location>
</feature>
<proteinExistence type="predicted"/>
<dbReference type="VEuPathDB" id="TriTrypDB:TcG_08301"/>
<feature type="transmembrane region" description="Helical" evidence="2">
    <location>
        <begin position="266"/>
        <end position="285"/>
    </location>
</feature>
<dbReference type="VEuPathDB" id="TriTrypDB:TcCL_NonESM01784"/>
<protein>
    <submittedName>
        <fullName evidence="4">Trypomastigote, Alanine, Serine and Valine rich protein (TASV), subfamily A</fullName>
    </submittedName>
</protein>
<sequence>MMMMATVQRRAECYMLVLALLCSSCWCSSALARKVYVPVEVACGLSNGKLRWRLPSGSTWFECGGTEVLFGSYMGKSEESELIFSFCLVAQSLYMGAECSKSCDAASSESAAFTMGVSIEDETAISTQWWQETKTVDFSHEEGEINASSGICSLRAILGDKADENRGMPDNTAETKPPKKTTPQEPTPKKPTPKKPNPEQPPPTTHETGIQKEIDVPTNAAKKNLTNASDASKPTEKPAQLTKKTTNGTAKKKEDMKIKTDFGESIVWVHMLLLLLVTVLVCAAVR</sequence>
<feature type="chain" id="PRO_5016036782" evidence="3">
    <location>
        <begin position="33"/>
        <end position="286"/>
    </location>
</feature>
<evidence type="ECO:0000256" key="1">
    <source>
        <dbReference type="SAM" id="MobiDB-lite"/>
    </source>
</evidence>
<feature type="signal peptide" evidence="3">
    <location>
        <begin position="1"/>
        <end position="32"/>
    </location>
</feature>
<evidence type="ECO:0000313" key="5">
    <source>
        <dbReference type="Proteomes" id="UP000246078"/>
    </source>
</evidence>
<reference evidence="4 5" key="1">
    <citation type="journal article" date="2018" name="Microb. Genom.">
        <title>Expanding an expanded genome: long-read sequencing of Trypanosoma cruzi.</title>
        <authorList>
            <person name="Berna L."/>
            <person name="Rodriguez M."/>
            <person name="Chiribao M.L."/>
            <person name="Parodi-Talice A."/>
            <person name="Pita S."/>
            <person name="Rijo G."/>
            <person name="Alvarez-Valin F."/>
            <person name="Robello C."/>
        </authorList>
    </citation>
    <scope>NUCLEOTIDE SEQUENCE [LARGE SCALE GENOMIC DNA]</scope>
    <source>
        <strain evidence="4 5">TCC</strain>
    </source>
</reference>
<dbReference type="VEuPathDB" id="TriTrypDB:TcBrA4_0024940"/>
<organism evidence="4 5">
    <name type="scientific">Trypanosoma cruzi</name>
    <dbReference type="NCBI Taxonomy" id="5693"/>
    <lineage>
        <taxon>Eukaryota</taxon>
        <taxon>Discoba</taxon>
        <taxon>Euglenozoa</taxon>
        <taxon>Kinetoplastea</taxon>
        <taxon>Metakinetoplastina</taxon>
        <taxon>Trypanosomatida</taxon>
        <taxon>Trypanosomatidae</taxon>
        <taxon>Trypanosoma</taxon>
        <taxon>Schizotrypanum</taxon>
    </lineage>
</organism>
<accession>A0A2V2WT75</accession>
<dbReference type="EMBL" id="PRFC01000076">
    <property type="protein sequence ID" value="PWV09684.1"/>
    <property type="molecule type" value="Genomic_DNA"/>
</dbReference>
<keyword evidence="2" id="KW-0812">Transmembrane</keyword>
<evidence type="ECO:0000313" key="4">
    <source>
        <dbReference type="EMBL" id="PWV09684.1"/>
    </source>
</evidence>